<dbReference type="InterPro" id="IPR010982">
    <property type="entry name" value="Lambda_DNA-bd_dom_sf"/>
</dbReference>
<evidence type="ECO:0000259" key="1">
    <source>
        <dbReference type="PROSITE" id="PS50943"/>
    </source>
</evidence>
<dbReference type="InterPro" id="IPR001387">
    <property type="entry name" value="Cro/C1-type_HTH"/>
</dbReference>
<dbReference type="STRING" id="1237149.C900_02298"/>
<dbReference type="CDD" id="cd00093">
    <property type="entry name" value="HTH_XRE"/>
    <property type="match status" value="1"/>
</dbReference>
<organism evidence="2 3">
    <name type="scientific">Fulvivirga imtechensis AK7</name>
    <dbReference type="NCBI Taxonomy" id="1237149"/>
    <lineage>
        <taxon>Bacteria</taxon>
        <taxon>Pseudomonadati</taxon>
        <taxon>Bacteroidota</taxon>
        <taxon>Cytophagia</taxon>
        <taxon>Cytophagales</taxon>
        <taxon>Fulvivirgaceae</taxon>
        <taxon>Fulvivirga</taxon>
    </lineage>
</organism>
<dbReference type="EMBL" id="AMZN01000033">
    <property type="protein sequence ID" value="ELR71713.1"/>
    <property type="molecule type" value="Genomic_DNA"/>
</dbReference>
<gene>
    <name evidence="2" type="ORF">C900_02298</name>
</gene>
<dbReference type="SMART" id="SM00530">
    <property type="entry name" value="HTH_XRE"/>
    <property type="match status" value="1"/>
</dbReference>
<protein>
    <recommendedName>
        <fullName evidence="1">HTH cro/C1-type domain-containing protein</fullName>
    </recommendedName>
</protein>
<accession>L8JTY2</accession>
<proteinExistence type="predicted"/>
<dbReference type="Proteomes" id="UP000011135">
    <property type="component" value="Unassembled WGS sequence"/>
</dbReference>
<dbReference type="Gene3D" id="1.10.260.40">
    <property type="entry name" value="lambda repressor-like DNA-binding domains"/>
    <property type="match status" value="1"/>
</dbReference>
<dbReference type="SUPFAM" id="SSF47413">
    <property type="entry name" value="lambda repressor-like DNA-binding domains"/>
    <property type="match status" value="1"/>
</dbReference>
<dbReference type="Pfam" id="PF01381">
    <property type="entry name" value="HTH_3"/>
    <property type="match status" value="1"/>
</dbReference>
<sequence length="103" mass="12206">MGDFIRKLRESKDMPLRKLAAELDIDQSTLSKYERGERLIKEELIPKLAVFFNVNEERLRISYMGDKILFSILNDQRAEEILEVAEEKLKYYKNLHAKQGNIF</sequence>
<dbReference type="PROSITE" id="PS50943">
    <property type="entry name" value="HTH_CROC1"/>
    <property type="match status" value="1"/>
</dbReference>
<feature type="domain" description="HTH cro/C1-type" evidence="1">
    <location>
        <begin position="5"/>
        <end position="59"/>
    </location>
</feature>
<dbReference type="AlphaFoldDB" id="L8JTY2"/>
<evidence type="ECO:0000313" key="2">
    <source>
        <dbReference type="EMBL" id="ELR71713.1"/>
    </source>
</evidence>
<keyword evidence="3" id="KW-1185">Reference proteome</keyword>
<comment type="caution">
    <text evidence="2">The sequence shown here is derived from an EMBL/GenBank/DDBJ whole genome shotgun (WGS) entry which is preliminary data.</text>
</comment>
<evidence type="ECO:0000313" key="3">
    <source>
        <dbReference type="Proteomes" id="UP000011135"/>
    </source>
</evidence>
<name>L8JTY2_9BACT</name>
<dbReference type="GO" id="GO:0003677">
    <property type="term" value="F:DNA binding"/>
    <property type="evidence" value="ECO:0007669"/>
    <property type="project" value="InterPro"/>
</dbReference>
<reference evidence="2 3" key="1">
    <citation type="submission" date="2012-12" db="EMBL/GenBank/DDBJ databases">
        <title>Genome assembly of Fulvivirga imtechensis AK7.</title>
        <authorList>
            <person name="Nupur N."/>
            <person name="Khatri I."/>
            <person name="Kumar R."/>
            <person name="Subramanian S."/>
            <person name="Pinnaka A."/>
        </authorList>
    </citation>
    <scope>NUCLEOTIDE SEQUENCE [LARGE SCALE GENOMIC DNA]</scope>
    <source>
        <strain evidence="2 3">AK7</strain>
    </source>
</reference>
<dbReference type="eggNOG" id="COG1396">
    <property type="taxonomic scope" value="Bacteria"/>
</dbReference>